<dbReference type="Pfam" id="PF04185">
    <property type="entry name" value="Phosphoesterase"/>
    <property type="match status" value="1"/>
</dbReference>
<accession>A0ABW0SU01</accession>
<dbReference type="InterPro" id="IPR035992">
    <property type="entry name" value="Ricin_B-like_lectins"/>
</dbReference>
<feature type="region of interest" description="Disordered" evidence="2">
    <location>
        <begin position="65"/>
        <end position="87"/>
    </location>
</feature>
<dbReference type="SUPFAM" id="SSF53649">
    <property type="entry name" value="Alkaline phosphatase-like"/>
    <property type="match status" value="1"/>
</dbReference>
<dbReference type="SUPFAM" id="SSF50370">
    <property type="entry name" value="Ricin B-like lectins"/>
    <property type="match status" value="1"/>
</dbReference>
<comment type="caution">
    <text evidence="4">The sequence shown here is derived from an EMBL/GenBank/DDBJ whole genome shotgun (WGS) entry which is preliminary data.</text>
</comment>
<proteinExistence type="predicted"/>
<dbReference type="InterPro" id="IPR017850">
    <property type="entry name" value="Alkaline_phosphatase_core_sf"/>
</dbReference>
<evidence type="ECO:0000313" key="4">
    <source>
        <dbReference type="EMBL" id="MFC5580474.1"/>
    </source>
</evidence>
<dbReference type="Pfam" id="PF14200">
    <property type="entry name" value="RicinB_lectin_2"/>
    <property type="match status" value="1"/>
</dbReference>
<dbReference type="PANTHER" id="PTHR31956:SF1">
    <property type="entry name" value="NON-SPECIFIC PHOSPHOLIPASE C1"/>
    <property type="match status" value="1"/>
</dbReference>
<dbReference type="Gene3D" id="2.80.10.50">
    <property type="match status" value="2"/>
</dbReference>
<dbReference type="SMART" id="SM00458">
    <property type="entry name" value="RICIN"/>
    <property type="match status" value="1"/>
</dbReference>
<evidence type="ECO:0000256" key="2">
    <source>
        <dbReference type="SAM" id="MobiDB-lite"/>
    </source>
</evidence>
<dbReference type="EMBL" id="JBHSNG010000003">
    <property type="protein sequence ID" value="MFC5580474.1"/>
    <property type="molecule type" value="Genomic_DNA"/>
</dbReference>
<dbReference type="CDD" id="cd00161">
    <property type="entry name" value="beta-trefoil_Ricin-like"/>
    <property type="match status" value="1"/>
</dbReference>
<keyword evidence="1" id="KW-0378">Hydrolase</keyword>
<organism evidence="4 5">
    <name type="scientific">Rhodanobacter terrae</name>
    <dbReference type="NCBI Taxonomy" id="418647"/>
    <lineage>
        <taxon>Bacteria</taxon>
        <taxon>Pseudomonadati</taxon>
        <taxon>Pseudomonadota</taxon>
        <taxon>Gammaproteobacteria</taxon>
        <taxon>Lysobacterales</taxon>
        <taxon>Rhodanobacteraceae</taxon>
        <taxon>Rhodanobacter</taxon>
    </lineage>
</organism>
<evidence type="ECO:0000256" key="1">
    <source>
        <dbReference type="ARBA" id="ARBA00022801"/>
    </source>
</evidence>
<dbReference type="InterPro" id="IPR000772">
    <property type="entry name" value="Ricin_B_lectin"/>
</dbReference>
<reference evidence="5" key="1">
    <citation type="journal article" date="2019" name="Int. J. Syst. Evol. Microbiol.">
        <title>The Global Catalogue of Microorganisms (GCM) 10K type strain sequencing project: providing services to taxonomists for standard genome sequencing and annotation.</title>
        <authorList>
            <consortium name="The Broad Institute Genomics Platform"/>
            <consortium name="The Broad Institute Genome Sequencing Center for Infectious Disease"/>
            <person name="Wu L."/>
            <person name="Ma J."/>
        </authorList>
    </citation>
    <scope>NUCLEOTIDE SEQUENCE [LARGE SCALE GENOMIC DNA]</scope>
    <source>
        <strain evidence="5">CGMCC 1.13587</strain>
    </source>
</reference>
<feature type="domain" description="Ricin B lectin" evidence="3">
    <location>
        <begin position="462"/>
        <end position="597"/>
    </location>
</feature>
<dbReference type="Gene3D" id="3.40.720.10">
    <property type="entry name" value="Alkaline Phosphatase, subunit A"/>
    <property type="match status" value="1"/>
</dbReference>
<protein>
    <submittedName>
        <fullName evidence="4">Alkaline phosphatase family protein</fullName>
    </submittedName>
</protein>
<dbReference type="PANTHER" id="PTHR31956">
    <property type="entry name" value="NON-SPECIFIC PHOSPHOLIPASE C4-RELATED"/>
    <property type="match status" value="1"/>
</dbReference>
<gene>
    <name evidence="4" type="ORF">ACFPPB_05040</name>
</gene>
<keyword evidence="5" id="KW-1185">Reference proteome</keyword>
<sequence length="600" mass="63275">MHAPRSCVQAGRINACLRRASRWAPLPQFSERFIIMKTGRPTWAHLCALLVAVAIGAVGNAHASGANSTEVNSSSQTRTTPSDHTGQFRSLSATAATSGVIPRYDHVVIVVMENKSIGSIVGNTTDAPYVNSLLSSGVNFTQSYAVTHPSEPNYLALFSGSTQGVTDDSCPHTFGTDNLGHQLIAAGYTFAGYSETMPSIGYTGCAYGTSGYVRRHNPWADFSNLSPSTNLPYTSFPTDFTQLPTLSFVIPNLCNDMHDCSVSIGDSWLSSHIDNYIDWAKTHNSLLILTWDEDDDTTTGNHIITLFDGANIKPGAYGEWINHYSVLRTLEDMYGLAALGNASVAAPITDVWSMSTSVPDFGIVTSPTSVGVSQGSQSTDTVSVSGLNGFNSSVNLSVSGLPSGVTATFSPTSLVPPGTSTLTLSAGPTAAIGSATVTVTGVAGSLTHNSPIYLTVNAPAGVAYWVKSVNSGLVVDDPESSTASNTQVIQWPQTGYNNQKWMFAKNADGSWTAKNVSSGLCLAAENASTSIRAAVVQATCTGGAEQKWQLKPQGSGYELVDQHSGLCLDVPESSLTKGTALMQYTCHGTSNQQWTLTQAN</sequence>
<evidence type="ECO:0000313" key="5">
    <source>
        <dbReference type="Proteomes" id="UP001596111"/>
    </source>
</evidence>
<dbReference type="Proteomes" id="UP001596111">
    <property type="component" value="Unassembled WGS sequence"/>
</dbReference>
<evidence type="ECO:0000259" key="3">
    <source>
        <dbReference type="SMART" id="SM00458"/>
    </source>
</evidence>
<dbReference type="PROSITE" id="PS50231">
    <property type="entry name" value="RICIN_B_LECTIN"/>
    <property type="match status" value="1"/>
</dbReference>
<dbReference type="InterPro" id="IPR007312">
    <property type="entry name" value="Phosphoesterase"/>
</dbReference>
<name>A0ABW0SU01_9GAMM</name>